<organism evidence="2 3">
    <name type="scientific">Cladobotryum mycophilum</name>
    <dbReference type="NCBI Taxonomy" id="491253"/>
    <lineage>
        <taxon>Eukaryota</taxon>
        <taxon>Fungi</taxon>
        <taxon>Dikarya</taxon>
        <taxon>Ascomycota</taxon>
        <taxon>Pezizomycotina</taxon>
        <taxon>Sordariomycetes</taxon>
        <taxon>Hypocreomycetidae</taxon>
        <taxon>Hypocreales</taxon>
        <taxon>Hypocreaceae</taxon>
        <taxon>Cladobotryum</taxon>
    </lineage>
</organism>
<evidence type="ECO:0000313" key="3">
    <source>
        <dbReference type="Proteomes" id="UP001338125"/>
    </source>
</evidence>
<proteinExistence type="predicted"/>
<protein>
    <submittedName>
        <fullName evidence="2">Uncharacterized protein</fullName>
    </submittedName>
</protein>
<keyword evidence="3" id="KW-1185">Reference proteome</keyword>
<feature type="compositionally biased region" description="Polar residues" evidence="1">
    <location>
        <begin position="408"/>
        <end position="432"/>
    </location>
</feature>
<dbReference type="Proteomes" id="UP001338125">
    <property type="component" value="Unassembled WGS sequence"/>
</dbReference>
<feature type="compositionally biased region" description="Basic residues" evidence="1">
    <location>
        <begin position="362"/>
        <end position="374"/>
    </location>
</feature>
<feature type="compositionally biased region" description="Low complexity" evidence="1">
    <location>
        <begin position="13"/>
        <end position="65"/>
    </location>
</feature>
<reference evidence="2 3" key="1">
    <citation type="submission" date="2024-01" db="EMBL/GenBank/DDBJ databases">
        <title>Complete genome of Cladobotryum mycophilum ATHUM6906.</title>
        <authorList>
            <person name="Christinaki A.C."/>
            <person name="Myridakis A.I."/>
            <person name="Kouvelis V.N."/>
        </authorList>
    </citation>
    <scope>NUCLEOTIDE SEQUENCE [LARGE SCALE GENOMIC DNA]</scope>
    <source>
        <strain evidence="2 3">ATHUM6906</strain>
    </source>
</reference>
<feature type="compositionally biased region" description="Polar residues" evidence="1">
    <location>
        <begin position="254"/>
        <end position="272"/>
    </location>
</feature>
<feature type="compositionally biased region" description="Pro residues" evidence="1">
    <location>
        <begin position="284"/>
        <end position="298"/>
    </location>
</feature>
<accession>A0ABR0SB32</accession>
<feature type="compositionally biased region" description="Polar residues" evidence="1">
    <location>
        <begin position="1"/>
        <end position="12"/>
    </location>
</feature>
<feature type="region of interest" description="Disordered" evidence="1">
    <location>
        <begin position="1"/>
        <end position="78"/>
    </location>
</feature>
<dbReference type="EMBL" id="JAVFKD010000015">
    <property type="protein sequence ID" value="KAK5988866.1"/>
    <property type="molecule type" value="Genomic_DNA"/>
</dbReference>
<feature type="region of interest" description="Disordered" evidence="1">
    <location>
        <begin position="85"/>
        <end position="104"/>
    </location>
</feature>
<feature type="compositionally biased region" description="Pro residues" evidence="1">
    <location>
        <begin position="444"/>
        <end position="457"/>
    </location>
</feature>
<feature type="region of interest" description="Disordered" evidence="1">
    <location>
        <begin position="127"/>
        <end position="462"/>
    </location>
</feature>
<feature type="compositionally biased region" description="Polar residues" evidence="1">
    <location>
        <begin position="183"/>
        <end position="194"/>
    </location>
</feature>
<evidence type="ECO:0000313" key="2">
    <source>
        <dbReference type="EMBL" id="KAK5988866.1"/>
    </source>
</evidence>
<evidence type="ECO:0000256" key="1">
    <source>
        <dbReference type="SAM" id="MobiDB-lite"/>
    </source>
</evidence>
<sequence length="475" mass="50186">MTSPANQQNPIPATNTSATASSYASAAGAPKKTVPQAPVVVPASHPPVVVGSSSAAPAQNAKAASLQSPVNGKTAAPPVIPAVLRGSSNLNGSDHSRKSSVTMAANGPSGYVANGASIAGAKSGIQFGYDSPAMAHSTPQTGHSAPIPIPGGNQRVPSPAHSPSPIPQPSASGGRPPAGLQQPGGQMTFGSLNSDGDRHMRQGSVPSNPNALGPQPNTHFRRESNHSVQSDNPGGPNRGNFAPQGGRGRGNFNPHASQFNNQMGYPPNNQFRNGPGQGRAMPPAFQPQPRTMPYPNSPQPTRSPALVNSIPNTPNMPPATMQPSMAMNTPPQYHYPPPMAPQHQQVQFPFPAASNYTNNSHNKLHSKPYKNKGRREHDRPFHPGRQADPARELYQSDTLQPPRRYSQRTDTMWREQNMNSMRAVSNGTSKSPSLDPKHQSLPVPEIPPPPQPPPPPTTTQLPLICLPKMVDLNFG</sequence>
<gene>
    <name evidence="2" type="ORF">PT974_10363</name>
</gene>
<name>A0ABR0SB32_9HYPO</name>
<feature type="compositionally biased region" description="Polar residues" evidence="1">
    <location>
        <begin position="86"/>
        <end position="103"/>
    </location>
</feature>
<comment type="caution">
    <text evidence="2">The sequence shown here is derived from an EMBL/GenBank/DDBJ whole genome shotgun (WGS) entry which is preliminary data.</text>
</comment>
<feature type="compositionally biased region" description="Polar residues" evidence="1">
    <location>
        <begin position="204"/>
        <end position="218"/>
    </location>
</feature>